<protein>
    <submittedName>
        <fullName evidence="2">Uncharacterized protein</fullName>
    </submittedName>
</protein>
<dbReference type="EMBL" id="CABIKM010000048">
    <property type="protein sequence ID" value="VUZ86232.1"/>
    <property type="molecule type" value="Genomic_DNA"/>
</dbReference>
<feature type="region of interest" description="Disordered" evidence="1">
    <location>
        <begin position="1"/>
        <end position="22"/>
    </location>
</feature>
<dbReference type="Proteomes" id="UP000334340">
    <property type="component" value="Unassembled WGS sequence"/>
</dbReference>
<accession>A0A564ZNK1</accession>
<dbReference type="AlphaFoldDB" id="A0A564ZNK1"/>
<reference evidence="2 3" key="1">
    <citation type="submission" date="2019-07" db="EMBL/GenBank/DDBJ databases">
        <authorList>
            <person name="Cremers G."/>
        </authorList>
    </citation>
    <scope>NUCLEOTIDE SEQUENCE [LARGE SCALE GENOMIC DNA]</scope>
</reference>
<evidence type="ECO:0000313" key="2">
    <source>
        <dbReference type="EMBL" id="VUZ86232.1"/>
    </source>
</evidence>
<gene>
    <name evidence="2" type="ORF">MELA_02632</name>
</gene>
<sequence length="57" mass="6234">MFALTVGGEAGQTEEDDASMNAVHSKNQFAEVLVRREKQSAAPISPAQKRVIRSCWS</sequence>
<organism evidence="2 3">
    <name type="scientific">Candidatus Methylomirabilis lanthanidiphila</name>
    <dbReference type="NCBI Taxonomy" id="2211376"/>
    <lineage>
        <taxon>Bacteria</taxon>
        <taxon>Candidatus Methylomirabilota</taxon>
        <taxon>Candidatus Methylomirabilia</taxon>
        <taxon>Candidatus Methylomirabilales</taxon>
        <taxon>Candidatus Methylomirabilaceae</taxon>
        <taxon>Candidatus Methylomirabilis</taxon>
    </lineage>
</organism>
<evidence type="ECO:0000313" key="3">
    <source>
        <dbReference type="Proteomes" id="UP000334340"/>
    </source>
</evidence>
<evidence type="ECO:0000256" key="1">
    <source>
        <dbReference type="SAM" id="MobiDB-lite"/>
    </source>
</evidence>
<keyword evidence="3" id="KW-1185">Reference proteome</keyword>
<name>A0A564ZNK1_9BACT</name>
<proteinExistence type="predicted"/>